<proteinExistence type="inferred from homology"/>
<keyword evidence="3" id="KW-1003">Cell membrane</keyword>
<keyword evidence="2" id="KW-0813">Transport</keyword>
<evidence type="ECO:0000259" key="6">
    <source>
        <dbReference type="PROSITE" id="PS50893"/>
    </source>
</evidence>
<dbReference type="Gene3D" id="3.40.50.300">
    <property type="entry name" value="P-loop containing nucleotide triphosphate hydrolases"/>
    <property type="match status" value="1"/>
</dbReference>
<dbReference type="SMART" id="SM00382">
    <property type="entry name" value="AAA"/>
    <property type="match status" value="1"/>
</dbReference>
<keyword evidence="4" id="KW-0547">Nucleotide-binding</keyword>
<dbReference type="SUPFAM" id="SSF52540">
    <property type="entry name" value="P-loop containing nucleoside triphosphate hydrolases"/>
    <property type="match status" value="1"/>
</dbReference>
<comment type="similarity">
    <text evidence="1">Belongs to the ABC transporter superfamily.</text>
</comment>
<dbReference type="InterPro" id="IPR003439">
    <property type="entry name" value="ABC_transporter-like_ATP-bd"/>
</dbReference>
<accession>A0ABP3DM71</accession>
<dbReference type="InterPro" id="IPR017871">
    <property type="entry name" value="ABC_transporter-like_CS"/>
</dbReference>
<evidence type="ECO:0000256" key="3">
    <source>
        <dbReference type="ARBA" id="ARBA00022475"/>
    </source>
</evidence>
<dbReference type="InterPro" id="IPR003593">
    <property type="entry name" value="AAA+_ATPase"/>
</dbReference>
<evidence type="ECO:0000256" key="2">
    <source>
        <dbReference type="ARBA" id="ARBA00022448"/>
    </source>
</evidence>
<dbReference type="CDD" id="cd03293">
    <property type="entry name" value="ABC_NrtD_SsuB_transporters"/>
    <property type="match status" value="1"/>
</dbReference>
<dbReference type="InterPro" id="IPR050166">
    <property type="entry name" value="ABC_transporter_ATP-bind"/>
</dbReference>
<gene>
    <name evidence="7" type="ORF">GCM10009125_23990</name>
</gene>
<evidence type="ECO:0000256" key="1">
    <source>
        <dbReference type="ARBA" id="ARBA00005417"/>
    </source>
</evidence>
<dbReference type="PROSITE" id="PS00211">
    <property type="entry name" value="ABC_TRANSPORTER_1"/>
    <property type="match status" value="1"/>
</dbReference>
<comment type="caution">
    <text evidence="7">The sequence shown here is derived from an EMBL/GenBank/DDBJ whole genome shotgun (WGS) entry which is preliminary data.</text>
</comment>
<dbReference type="PANTHER" id="PTHR42788">
    <property type="entry name" value="TAURINE IMPORT ATP-BINDING PROTEIN-RELATED"/>
    <property type="match status" value="1"/>
</dbReference>
<evidence type="ECO:0000256" key="4">
    <source>
        <dbReference type="ARBA" id="ARBA00022741"/>
    </source>
</evidence>
<reference evidence="8" key="1">
    <citation type="journal article" date="2019" name="Int. J. Syst. Evol. Microbiol.">
        <title>The Global Catalogue of Microorganisms (GCM) 10K type strain sequencing project: providing services to taxonomists for standard genome sequencing and annotation.</title>
        <authorList>
            <consortium name="The Broad Institute Genomics Platform"/>
            <consortium name="The Broad Institute Genome Sequencing Center for Infectious Disease"/>
            <person name="Wu L."/>
            <person name="Ma J."/>
        </authorList>
    </citation>
    <scope>NUCLEOTIDE SEQUENCE [LARGE SCALE GENOMIC DNA]</scope>
    <source>
        <strain evidence="8">JCM 16240</strain>
    </source>
</reference>
<dbReference type="Proteomes" id="UP001501176">
    <property type="component" value="Unassembled WGS sequence"/>
</dbReference>
<keyword evidence="5 7" id="KW-0067">ATP-binding</keyword>
<dbReference type="Pfam" id="PF00005">
    <property type="entry name" value="ABC_tran"/>
    <property type="match status" value="1"/>
</dbReference>
<evidence type="ECO:0000313" key="7">
    <source>
        <dbReference type="EMBL" id="GAA0234250.1"/>
    </source>
</evidence>
<dbReference type="PANTHER" id="PTHR42788:SF13">
    <property type="entry name" value="ALIPHATIC SULFONATES IMPORT ATP-BINDING PROTEIN SSUB"/>
    <property type="match status" value="1"/>
</dbReference>
<evidence type="ECO:0000313" key="8">
    <source>
        <dbReference type="Proteomes" id="UP001501176"/>
    </source>
</evidence>
<dbReference type="EMBL" id="BAAAFN010000015">
    <property type="protein sequence ID" value="GAA0234250.1"/>
    <property type="molecule type" value="Genomic_DNA"/>
</dbReference>
<name>A0ABP3DM71_9BURK</name>
<dbReference type="InterPro" id="IPR027417">
    <property type="entry name" value="P-loop_NTPase"/>
</dbReference>
<protein>
    <submittedName>
        <fullName evidence="7">ABC transporter ATP-binding protein</fullName>
    </submittedName>
</protein>
<keyword evidence="8" id="KW-1185">Reference proteome</keyword>
<dbReference type="GO" id="GO:0005524">
    <property type="term" value="F:ATP binding"/>
    <property type="evidence" value="ECO:0007669"/>
    <property type="project" value="UniProtKB-KW"/>
</dbReference>
<feature type="domain" description="ABC transporter" evidence="6">
    <location>
        <begin position="12"/>
        <end position="243"/>
    </location>
</feature>
<organism evidence="7 8">
    <name type="scientific">Castellaniella daejeonensis</name>
    <dbReference type="NCBI Taxonomy" id="659013"/>
    <lineage>
        <taxon>Bacteria</taxon>
        <taxon>Pseudomonadati</taxon>
        <taxon>Pseudomonadota</taxon>
        <taxon>Betaproteobacteria</taxon>
        <taxon>Burkholderiales</taxon>
        <taxon>Alcaligenaceae</taxon>
        <taxon>Castellaniella</taxon>
    </lineage>
</organism>
<keyword evidence="3" id="KW-0472">Membrane</keyword>
<dbReference type="PROSITE" id="PS50893">
    <property type="entry name" value="ABC_TRANSPORTER_2"/>
    <property type="match status" value="1"/>
</dbReference>
<sequence length="264" mass="29231">MPDSPMPDDILIEAAGVTKVYQTRDGAVESLKPLDFSIRKGEFVSVVGPSGCGKSTLLKMVAGLLPITDGRLSLAGQPVAGPRKDVGIVFQSAVLLAWRSVLDNILLQAEMRRMPMGPARERALQLIEMTGLTGFERKYPWQLSGGMQQRASICRALLHDPALLLMDEPFGALDAMTREKMNLELQRIWAESRKTVLLITHSIPEAIFLSDRVIVMSERPGSIAAIYDIDLPRMRSLDVMGSPEFARYAKLIRAHFYSEGILDH</sequence>
<evidence type="ECO:0000256" key="5">
    <source>
        <dbReference type="ARBA" id="ARBA00022840"/>
    </source>
</evidence>